<evidence type="ECO:0000313" key="4">
    <source>
        <dbReference type="Proteomes" id="UP000500857"/>
    </source>
</evidence>
<dbReference type="RefSeq" id="WP_168567379.1">
    <property type="nucleotide sequence ID" value="NZ_CP051167.1"/>
</dbReference>
<evidence type="ECO:0000259" key="2">
    <source>
        <dbReference type="Pfam" id="PF11845"/>
    </source>
</evidence>
<dbReference type="Pfam" id="PF11845">
    <property type="entry name" value="Tll0287-like"/>
    <property type="match status" value="1"/>
</dbReference>
<dbReference type="Proteomes" id="UP000500857">
    <property type="component" value="Chromosome"/>
</dbReference>
<accession>A0A6H1TRQ0</accession>
<feature type="domain" description="Tll0287-like" evidence="2">
    <location>
        <begin position="41"/>
        <end position="210"/>
    </location>
</feature>
<feature type="transmembrane region" description="Helical" evidence="1">
    <location>
        <begin position="12"/>
        <end position="35"/>
    </location>
</feature>
<dbReference type="Gene3D" id="6.10.340.10">
    <property type="match status" value="1"/>
</dbReference>
<feature type="transmembrane region" description="Helical" evidence="1">
    <location>
        <begin position="223"/>
        <end position="244"/>
    </location>
</feature>
<dbReference type="KEGG" id="oxy:HCG48_00305"/>
<dbReference type="InterPro" id="IPR021796">
    <property type="entry name" value="Tll0287-like_dom"/>
</dbReference>
<evidence type="ECO:0000313" key="3">
    <source>
        <dbReference type="EMBL" id="QIZ69221.1"/>
    </source>
</evidence>
<protein>
    <submittedName>
        <fullName evidence="3">DUF3365 domain-containing protein</fullName>
    </submittedName>
</protein>
<dbReference type="EMBL" id="CP051167">
    <property type="protein sequence ID" value="QIZ69221.1"/>
    <property type="molecule type" value="Genomic_DNA"/>
</dbReference>
<keyword evidence="4" id="KW-1185">Reference proteome</keyword>
<dbReference type="CDD" id="cd06225">
    <property type="entry name" value="HAMP"/>
    <property type="match status" value="1"/>
</dbReference>
<keyword evidence="1" id="KW-0812">Transmembrane</keyword>
<proteinExistence type="predicted"/>
<keyword evidence="1" id="KW-1133">Transmembrane helix</keyword>
<gene>
    <name evidence="3" type="ORF">HCG48_00305</name>
</gene>
<keyword evidence="1" id="KW-0472">Membrane</keyword>
<reference evidence="3 4" key="1">
    <citation type="submission" date="2020-04" db="EMBL/GenBank/DDBJ databases">
        <authorList>
            <person name="Basu S."/>
            <person name="Maruthanayagam V."/>
            <person name="Chakraborty S."/>
            <person name="Pramanik A."/>
            <person name="Mukherjee J."/>
            <person name="Brink B."/>
        </authorList>
    </citation>
    <scope>NUCLEOTIDE SEQUENCE [LARGE SCALE GENOMIC DNA]</scope>
    <source>
        <strain evidence="3 4">AP17</strain>
    </source>
</reference>
<name>A0A6H1TRQ0_9CYAN</name>
<evidence type="ECO:0000256" key="1">
    <source>
        <dbReference type="SAM" id="Phobius"/>
    </source>
</evidence>
<organism evidence="3 4">
    <name type="scientific">Oxynema aestuarii AP17</name>
    <dbReference type="NCBI Taxonomy" id="2064643"/>
    <lineage>
        <taxon>Bacteria</taxon>
        <taxon>Bacillati</taxon>
        <taxon>Cyanobacteriota</taxon>
        <taxon>Cyanophyceae</taxon>
        <taxon>Oscillatoriophycideae</taxon>
        <taxon>Oscillatoriales</taxon>
        <taxon>Oscillatoriaceae</taxon>
        <taxon>Oxynema</taxon>
        <taxon>Oxynema aestuarii</taxon>
    </lineage>
</organism>
<dbReference type="AlphaFoldDB" id="A0A6H1TRQ0"/>
<sequence length="361" mass="41160">MIRKLAWNSLNVSLKFLVILGLVFLGGSVLSFAVLSNLHNRTATDQVSQQAIVLMETIDSVRQYTNAQVSDLLEQPLESQDRFIPEAIPSYAARQVFEQFRGKKGFENYLYKDATLNPTNLRDRADPFEAELVEQFRRQPNLEELQGFRNILGQQHFYVARPLVIRQPQCLRCHSTPEAAPKSQIAMYGAENGFGWQLGEIIGAQTIYVPASAVFDTAFRDCLTALSVFIGIFALVIVIVNRLVRQLAIAPIGPIAQLARKISNNELSGESEAGVEELRQLDRIARRQDEFGQLSRLFREMAQAIYSRERNFLEQLQRLRLESDRARQSKAGREAELKRPRDWRSLVDRARQLRQHGSTED</sequence>